<accession>A0A2P5ALK2</accession>
<dbReference type="AlphaFoldDB" id="A0A2P5ALK2"/>
<proteinExistence type="predicted"/>
<evidence type="ECO:0000313" key="2">
    <source>
        <dbReference type="Proteomes" id="UP000237105"/>
    </source>
</evidence>
<dbReference type="EMBL" id="JXTB01000531">
    <property type="protein sequence ID" value="PON37414.1"/>
    <property type="molecule type" value="Genomic_DNA"/>
</dbReference>
<sequence length="66" mass="7367">MKDKDSIEREDDNTTDPNVTTSIVADIIATTFGVLARVDNMERMLTAIYMMIDMDIADTSQDPPTI</sequence>
<comment type="caution">
    <text evidence="1">The sequence shown here is derived from an EMBL/GenBank/DDBJ whole genome shotgun (WGS) entry which is preliminary data.</text>
</comment>
<reference evidence="2" key="1">
    <citation type="submission" date="2016-06" db="EMBL/GenBank/DDBJ databases">
        <title>Parallel loss of symbiosis genes in relatives of nitrogen-fixing non-legume Parasponia.</title>
        <authorList>
            <person name="Van Velzen R."/>
            <person name="Holmer R."/>
            <person name="Bu F."/>
            <person name="Rutten L."/>
            <person name="Van Zeijl A."/>
            <person name="Liu W."/>
            <person name="Santuari L."/>
            <person name="Cao Q."/>
            <person name="Sharma T."/>
            <person name="Shen D."/>
            <person name="Roswanjaya Y."/>
            <person name="Wardhani T."/>
            <person name="Kalhor M.S."/>
            <person name="Jansen J."/>
            <person name="Van den Hoogen J."/>
            <person name="Gungor B."/>
            <person name="Hartog M."/>
            <person name="Hontelez J."/>
            <person name="Verver J."/>
            <person name="Yang W.-C."/>
            <person name="Schijlen E."/>
            <person name="Repin R."/>
            <person name="Schilthuizen M."/>
            <person name="Schranz E."/>
            <person name="Heidstra R."/>
            <person name="Miyata K."/>
            <person name="Fedorova E."/>
            <person name="Kohlen W."/>
            <person name="Bisseling T."/>
            <person name="Smit S."/>
            <person name="Geurts R."/>
        </authorList>
    </citation>
    <scope>NUCLEOTIDE SEQUENCE [LARGE SCALE GENOMIC DNA]</scope>
    <source>
        <strain evidence="2">cv. WU1-14</strain>
    </source>
</reference>
<keyword evidence="2" id="KW-1185">Reference proteome</keyword>
<organism evidence="1 2">
    <name type="scientific">Parasponia andersonii</name>
    <name type="common">Sponia andersonii</name>
    <dbReference type="NCBI Taxonomy" id="3476"/>
    <lineage>
        <taxon>Eukaryota</taxon>
        <taxon>Viridiplantae</taxon>
        <taxon>Streptophyta</taxon>
        <taxon>Embryophyta</taxon>
        <taxon>Tracheophyta</taxon>
        <taxon>Spermatophyta</taxon>
        <taxon>Magnoliopsida</taxon>
        <taxon>eudicotyledons</taxon>
        <taxon>Gunneridae</taxon>
        <taxon>Pentapetalae</taxon>
        <taxon>rosids</taxon>
        <taxon>fabids</taxon>
        <taxon>Rosales</taxon>
        <taxon>Cannabaceae</taxon>
        <taxon>Parasponia</taxon>
    </lineage>
</organism>
<gene>
    <name evidence="1" type="ORF">PanWU01x14_320440</name>
</gene>
<name>A0A2P5ALK2_PARAD</name>
<dbReference type="Proteomes" id="UP000237105">
    <property type="component" value="Unassembled WGS sequence"/>
</dbReference>
<protein>
    <submittedName>
        <fullName evidence="1">Uncharacterized protein</fullName>
    </submittedName>
</protein>
<evidence type="ECO:0000313" key="1">
    <source>
        <dbReference type="EMBL" id="PON37414.1"/>
    </source>
</evidence>